<keyword evidence="8" id="KW-0547">Nucleotide-binding</keyword>
<evidence type="ECO:0000256" key="9">
    <source>
        <dbReference type="ARBA" id="ARBA00022840"/>
    </source>
</evidence>
<evidence type="ECO:0000256" key="6">
    <source>
        <dbReference type="ARBA" id="ARBA00022694"/>
    </source>
</evidence>
<protein>
    <recommendedName>
        <fullName evidence="10">L-threonylcarbamoyladenylate synthase</fullName>
        <ecNumber evidence="3">2.7.7.87</ecNumber>
    </recommendedName>
    <alternativeName>
        <fullName evidence="10">L-threonylcarbamoyladenylate synthase</fullName>
    </alternativeName>
</protein>
<evidence type="ECO:0000259" key="12">
    <source>
        <dbReference type="PROSITE" id="PS51163"/>
    </source>
</evidence>
<evidence type="ECO:0000256" key="8">
    <source>
        <dbReference type="ARBA" id="ARBA00022741"/>
    </source>
</evidence>
<dbReference type="GO" id="GO:0061710">
    <property type="term" value="F:L-threonylcarbamoyladenylate synthase"/>
    <property type="evidence" value="ECO:0007669"/>
    <property type="project" value="UniProtKB-EC"/>
</dbReference>
<dbReference type="SUPFAM" id="SSF55821">
    <property type="entry name" value="YrdC/RibB"/>
    <property type="match status" value="1"/>
</dbReference>
<accession>K2AWR6</accession>
<dbReference type="GO" id="GO:0008033">
    <property type="term" value="P:tRNA processing"/>
    <property type="evidence" value="ECO:0007669"/>
    <property type="project" value="UniProtKB-KW"/>
</dbReference>
<dbReference type="PANTHER" id="PTHR17490:SF16">
    <property type="entry name" value="THREONYLCARBAMOYL-AMP SYNTHASE"/>
    <property type="match status" value="1"/>
</dbReference>
<feature type="domain" description="YrdC-like" evidence="12">
    <location>
        <begin position="1"/>
        <end position="174"/>
    </location>
</feature>
<name>K2AWR6_9BACT</name>
<dbReference type="GO" id="GO:0006450">
    <property type="term" value="P:regulation of translational fidelity"/>
    <property type="evidence" value="ECO:0007669"/>
    <property type="project" value="TreeGrafter"/>
</dbReference>
<keyword evidence="5" id="KW-0808">Transferase</keyword>
<dbReference type="AlphaFoldDB" id="K2AWR6"/>
<keyword evidence="7" id="KW-0548">Nucleotidyltransferase</keyword>
<dbReference type="InterPro" id="IPR017945">
    <property type="entry name" value="DHBP_synth_RibB-like_a/b_dom"/>
</dbReference>
<evidence type="ECO:0000313" key="13">
    <source>
        <dbReference type="EMBL" id="EKD66222.1"/>
    </source>
</evidence>
<keyword evidence="6" id="KW-0819">tRNA processing</keyword>
<dbReference type="GO" id="GO:0003725">
    <property type="term" value="F:double-stranded RNA binding"/>
    <property type="evidence" value="ECO:0007669"/>
    <property type="project" value="InterPro"/>
</dbReference>
<dbReference type="PROSITE" id="PS51163">
    <property type="entry name" value="YRDC"/>
    <property type="match status" value="1"/>
</dbReference>
<dbReference type="EMBL" id="AMFJ01021646">
    <property type="protein sequence ID" value="EKD66222.1"/>
    <property type="molecule type" value="Genomic_DNA"/>
</dbReference>
<comment type="similarity">
    <text evidence="2">Belongs to the SUA5 family.</text>
</comment>
<dbReference type="Pfam" id="PF01300">
    <property type="entry name" value="Sua5_yciO_yrdC"/>
    <property type="match status" value="1"/>
</dbReference>
<evidence type="ECO:0000256" key="11">
    <source>
        <dbReference type="ARBA" id="ARBA00048366"/>
    </source>
</evidence>
<evidence type="ECO:0000256" key="2">
    <source>
        <dbReference type="ARBA" id="ARBA00007663"/>
    </source>
</evidence>
<evidence type="ECO:0000256" key="7">
    <source>
        <dbReference type="ARBA" id="ARBA00022695"/>
    </source>
</evidence>
<dbReference type="InterPro" id="IPR050156">
    <property type="entry name" value="TC-AMP_synthase_SUA5"/>
</dbReference>
<proteinExistence type="inferred from homology"/>
<reference evidence="13" key="1">
    <citation type="journal article" date="2012" name="Science">
        <title>Fermentation, hydrogen, and sulfur metabolism in multiple uncultivated bacterial phyla.</title>
        <authorList>
            <person name="Wrighton K.C."/>
            <person name="Thomas B.C."/>
            <person name="Sharon I."/>
            <person name="Miller C.S."/>
            <person name="Castelle C.J."/>
            <person name="VerBerkmoes N.C."/>
            <person name="Wilkins M.J."/>
            <person name="Hettich R.L."/>
            <person name="Lipton M.S."/>
            <person name="Williams K.H."/>
            <person name="Long P.E."/>
            <person name="Banfield J.F."/>
        </authorList>
    </citation>
    <scope>NUCLEOTIDE SEQUENCE [LARGE SCALE GENOMIC DNA]</scope>
</reference>
<dbReference type="GO" id="GO:0000049">
    <property type="term" value="F:tRNA binding"/>
    <property type="evidence" value="ECO:0007669"/>
    <property type="project" value="TreeGrafter"/>
</dbReference>
<comment type="subcellular location">
    <subcellularLocation>
        <location evidence="1">Cytoplasm</location>
    </subcellularLocation>
</comment>
<gene>
    <name evidence="13" type="ORF">ACD_49C00060G0064</name>
</gene>
<evidence type="ECO:0000256" key="10">
    <source>
        <dbReference type="ARBA" id="ARBA00029774"/>
    </source>
</evidence>
<evidence type="ECO:0000256" key="5">
    <source>
        <dbReference type="ARBA" id="ARBA00022679"/>
    </source>
</evidence>
<dbReference type="InterPro" id="IPR006070">
    <property type="entry name" value="Sua5-like_dom"/>
</dbReference>
<comment type="catalytic activity">
    <reaction evidence="11">
        <text>L-threonine + hydrogencarbonate + ATP = L-threonylcarbamoyladenylate + diphosphate + H2O</text>
        <dbReference type="Rhea" id="RHEA:36407"/>
        <dbReference type="ChEBI" id="CHEBI:15377"/>
        <dbReference type="ChEBI" id="CHEBI:17544"/>
        <dbReference type="ChEBI" id="CHEBI:30616"/>
        <dbReference type="ChEBI" id="CHEBI:33019"/>
        <dbReference type="ChEBI" id="CHEBI:57926"/>
        <dbReference type="ChEBI" id="CHEBI:73682"/>
        <dbReference type="EC" id="2.7.7.87"/>
    </reaction>
</comment>
<dbReference type="PANTHER" id="PTHR17490">
    <property type="entry name" value="SUA5"/>
    <property type="match status" value="1"/>
</dbReference>
<evidence type="ECO:0000256" key="4">
    <source>
        <dbReference type="ARBA" id="ARBA00022490"/>
    </source>
</evidence>
<evidence type="ECO:0000256" key="1">
    <source>
        <dbReference type="ARBA" id="ARBA00004496"/>
    </source>
</evidence>
<dbReference type="EC" id="2.7.7.87" evidence="3"/>
<sequence length="174" mass="20803">MIFAIPTDTCFWIGCPFFDEKSYFEIYKIKSRNENKPLSVVVKNFKELEKITNLNISQINFLKEYSHPFTILTSIKENFILPSFLDKNIYNKVAFRVWEKCLSHTLFDEINFPIFLTSANISWEDEIYSSGELAHIFKNKKIIVFSWIIDKIPTSNIFEFLWDSLEIQFHRKNY</sequence>
<dbReference type="GO" id="GO:0005737">
    <property type="term" value="C:cytoplasm"/>
    <property type="evidence" value="ECO:0007669"/>
    <property type="project" value="UniProtKB-SubCell"/>
</dbReference>
<keyword evidence="4" id="KW-0963">Cytoplasm</keyword>
<evidence type="ECO:0000256" key="3">
    <source>
        <dbReference type="ARBA" id="ARBA00012584"/>
    </source>
</evidence>
<keyword evidence="9" id="KW-0067">ATP-binding</keyword>
<dbReference type="GO" id="GO:0005524">
    <property type="term" value="F:ATP binding"/>
    <property type="evidence" value="ECO:0007669"/>
    <property type="project" value="UniProtKB-KW"/>
</dbReference>
<dbReference type="Gene3D" id="3.90.870.10">
    <property type="entry name" value="DHBP synthase"/>
    <property type="match status" value="1"/>
</dbReference>
<comment type="caution">
    <text evidence="13">The sequence shown here is derived from an EMBL/GenBank/DDBJ whole genome shotgun (WGS) entry which is preliminary data.</text>
</comment>
<organism evidence="13">
    <name type="scientific">uncultured bacterium</name>
    <name type="common">gcode 4</name>
    <dbReference type="NCBI Taxonomy" id="1234023"/>
    <lineage>
        <taxon>Bacteria</taxon>
        <taxon>environmental samples</taxon>
    </lineage>
</organism>